<dbReference type="Proteomes" id="UP001597018">
    <property type="component" value="Unassembled WGS sequence"/>
</dbReference>
<evidence type="ECO:0000313" key="1">
    <source>
        <dbReference type="EMBL" id="MFD0922712.1"/>
    </source>
</evidence>
<dbReference type="RefSeq" id="WP_263247608.1">
    <property type="nucleotide sequence ID" value="NZ_BAABLT010000035.1"/>
</dbReference>
<comment type="caution">
    <text evidence="1">The sequence shown here is derived from an EMBL/GenBank/DDBJ whole genome shotgun (WGS) entry which is preliminary data.</text>
</comment>
<evidence type="ECO:0000313" key="2">
    <source>
        <dbReference type="Proteomes" id="UP001597018"/>
    </source>
</evidence>
<protein>
    <submittedName>
        <fullName evidence="1">Uncharacterized protein</fullName>
    </submittedName>
</protein>
<dbReference type="EMBL" id="JBHTIW010000024">
    <property type="protein sequence ID" value="MFD0922712.1"/>
    <property type="molecule type" value="Genomic_DNA"/>
</dbReference>
<accession>A0ABW3FWC2</accession>
<reference evidence="2" key="1">
    <citation type="journal article" date="2019" name="Int. J. Syst. Evol. Microbiol.">
        <title>The Global Catalogue of Microorganisms (GCM) 10K type strain sequencing project: providing services to taxonomists for standard genome sequencing and annotation.</title>
        <authorList>
            <consortium name="The Broad Institute Genomics Platform"/>
            <consortium name="The Broad Institute Genome Sequencing Center for Infectious Disease"/>
            <person name="Wu L."/>
            <person name="Ma J."/>
        </authorList>
    </citation>
    <scope>NUCLEOTIDE SEQUENCE [LARGE SCALE GENOMIC DNA]</scope>
    <source>
        <strain evidence="2">CCUG 56401</strain>
    </source>
</reference>
<sequence length="150" mass="15448">MSGVPAVRLACAVPPATPDDVLAPWARILAPHVTVRTAADPGADDLPLALFGAHDQAVTALAVAERRTAAGRAPCALLVCDCPAPPSGGLDCPVVALAGRSPAREMAGWRAVTTGDFVVRVLGGAEPPPHGRPSRAVALLLQEELRVWPY</sequence>
<gene>
    <name evidence="1" type="ORF">ACFQ16_23445</name>
</gene>
<proteinExistence type="predicted"/>
<keyword evidence="2" id="KW-1185">Reference proteome</keyword>
<organism evidence="1 2">
    <name type="scientific">Saccharopolyspora rosea</name>
    <dbReference type="NCBI Taxonomy" id="524884"/>
    <lineage>
        <taxon>Bacteria</taxon>
        <taxon>Bacillati</taxon>
        <taxon>Actinomycetota</taxon>
        <taxon>Actinomycetes</taxon>
        <taxon>Pseudonocardiales</taxon>
        <taxon>Pseudonocardiaceae</taxon>
        <taxon>Saccharopolyspora</taxon>
    </lineage>
</organism>
<name>A0ABW3FWC2_9PSEU</name>